<dbReference type="Pfam" id="PF11350">
    <property type="entry name" value="DUF3152"/>
    <property type="match status" value="1"/>
</dbReference>
<feature type="region of interest" description="Disordered" evidence="1">
    <location>
        <begin position="1"/>
        <end position="21"/>
    </location>
</feature>
<gene>
    <name evidence="4" type="ORF">ACFFHU_17485</name>
</gene>
<keyword evidence="2" id="KW-0812">Transmembrane</keyword>
<dbReference type="InterPro" id="IPR022603">
    <property type="entry name" value="DUF3152"/>
</dbReference>
<dbReference type="RefSeq" id="WP_377340224.1">
    <property type="nucleotide sequence ID" value="NZ_JBHLUE010000015.1"/>
</dbReference>
<organism evidence="4 5">
    <name type="scientific">Plantactinospora siamensis</name>
    <dbReference type="NCBI Taxonomy" id="555372"/>
    <lineage>
        <taxon>Bacteria</taxon>
        <taxon>Bacillati</taxon>
        <taxon>Actinomycetota</taxon>
        <taxon>Actinomycetes</taxon>
        <taxon>Micromonosporales</taxon>
        <taxon>Micromonosporaceae</taxon>
        <taxon>Plantactinospora</taxon>
    </lineage>
</organism>
<comment type="caution">
    <text evidence="4">The sequence shown here is derived from an EMBL/GenBank/DDBJ whole genome shotgun (WGS) entry which is preliminary data.</text>
</comment>
<evidence type="ECO:0000256" key="2">
    <source>
        <dbReference type="SAM" id="Phobius"/>
    </source>
</evidence>
<keyword evidence="2" id="KW-0472">Membrane</keyword>
<keyword evidence="2" id="KW-1133">Transmembrane helix</keyword>
<evidence type="ECO:0000313" key="5">
    <source>
        <dbReference type="Proteomes" id="UP001589894"/>
    </source>
</evidence>
<keyword evidence="5" id="KW-1185">Reference proteome</keyword>
<dbReference type="EMBL" id="JBHLUE010000015">
    <property type="protein sequence ID" value="MFC0565917.1"/>
    <property type="molecule type" value="Genomic_DNA"/>
</dbReference>
<feature type="region of interest" description="Disordered" evidence="1">
    <location>
        <begin position="68"/>
        <end position="112"/>
    </location>
</feature>
<dbReference type="SUPFAM" id="SSF55486">
    <property type="entry name" value="Metalloproteases ('zincins'), catalytic domain"/>
    <property type="match status" value="1"/>
</dbReference>
<feature type="domain" description="DUF3152" evidence="3">
    <location>
        <begin position="111"/>
        <end position="277"/>
    </location>
</feature>
<name>A0ABV6NYQ3_9ACTN</name>
<evidence type="ECO:0000259" key="3">
    <source>
        <dbReference type="Pfam" id="PF11350"/>
    </source>
</evidence>
<evidence type="ECO:0000313" key="4">
    <source>
        <dbReference type="EMBL" id="MFC0565917.1"/>
    </source>
</evidence>
<protein>
    <submittedName>
        <fullName evidence="4">DUF3152 domain-containing protein</fullName>
    </submittedName>
</protein>
<proteinExistence type="predicted"/>
<sequence>MRTRTGDPAAPAPETRRRPWRRPRVERRLRLGRGPRLGRRLRLGRGCGRAVLLLLLLLVGVLIGADRPTLPIPGPRGPGAISAGARPGTDPGAAVTPAPAAPGSAAGDHLPAPSTGSGAFAYAASAGPVLGTAGEVRAFHVAVEREAGQRPEDFAGAVDAILGDPRSWVAGGDVRFQRVPADSPASFEVYLATAGTSELMCADGGLSTERFTSCRLPGRVIINLSRWLGAVPGYGAPLAVYRAYALNHEVGHELGLGHETCPAPGAPAPVMQQQTYGLLGCVANAWPYLDGRRYAGDEVAWG</sequence>
<accession>A0ABV6NYQ3</accession>
<feature type="transmembrane region" description="Helical" evidence="2">
    <location>
        <begin position="46"/>
        <end position="65"/>
    </location>
</feature>
<reference evidence="4 5" key="1">
    <citation type="submission" date="2024-09" db="EMBL/GenBank/DDBJ databases">
        <authorList>
            <person name="Sun Q."/>
            <person name="Mori K."/>
        </authorList>
    </citation>
    <scope>NUCLEOTIDE SEQUENCE [LARGE SCALE GENOMIC DNA]</scope>
    <source>
        <strain evidence="4 5">TBRC 2205</strain>
    </source>
</reference>
<dbReference type="Proteomes" id="UP001589894">
    <property type="component" value="Unassembled WGS sequence"/>
</dbReference>
<evidence type="ECO:0000256" key="1">
    <source>
        <dbReference type="SAM" id="MobiDB-lite"/>
    </source>
</evidence>
<feature type="compositionally biased region" description="Low complexity" evidence="1">
    <location>
        <begin position="87"/>
        <end position="112"/>
    </location>
</feature>